<dbReference type="Proteomes" id="UP000190675">
    <property type="component" value="Chromosome I"/>
</dbReference>
<feature type="region of interest" description="Disordered" evidence="1">
    <location>
        <begin position="13"/>
        <end position="38"/>
    </location>
</feature>
<name>A0A1M5T3E0_9BRAD</name>
<feature type="compositionally biased region" description="Basic residues" evidence="1">
    <location>
        <begin position="15"/>
        <end position="25"/>
    </location>
</feature>
<evidence type="ECO:0000256" key="1">
    <source>
        <dbReference type="SAM" id="MobiDB-lite"/>
    </source>
</evidence>
<dbReference type="EMBL" id="LT670818">
    <property type="protein sequence ID" value="SHH45206.1"/>
    <property type="molecule type" value="Genomic_DNA"/>
</dbReference>
<protein>
    <submittedName>
        <fullName evidence="2">Uncharacterized protein</fullName>
    </submittedName>
</protein>
<evidence type="ECO:0000313" key="2">
    <source>
        <dbReference type="EMBL" id="SHH45206.1"/>
    </source>
</evidence>
<evidence type="ECO:0000313" key="3">
    <source>
        <dbReference type="Proteomes" id="UP000190675"/>
    </source>
</evidence>
<reference evidence="2 3" key="1">
    <citation type="submission" date="2016-11" db="EMBL/GenBank/DDBJ databases">
        <authorList>
            <person name="Jaros S."/>
            <person name="Januszkiewicz K."/>
            <person name="Wedrychowicz H."/>
        </authorList>
    </citation>
    <scope>NUCLEOTIDE SEQUENCE [LARGE SCALE GENOMIC DNA]</scope>
    <source>
        <strain evidence="2 3">GAS242</strain>
    </source>
</reference>
<gene>
    <name evidence="2" type="ORF">SAMN05444169_7533</name>
</gene>
<proteinExistence type="predicted"/>
<accession>A0A1M5T3E0</accession>
<sequence>MIIRGIGCDWLTKSGGRRARTHQGRGRSDEPAGEGGPDEAAAVIAETVAELAGLVRRHKLDVLGFLLGMTQLEAEEHLRLRSKRNLS</sequence>
<organism evidence="2 3">
    <name type="scientific">Bradyrhizobium erythrophlei</name>
    <dbReference type="NCBI Taxonomy" id="1437360"/>
    <lineage>
        <taxon>Bacteria</taxon>
        <taxon>Pseudomonadati</taxon>
        <taxon>Pseudomonadota</taxon>
        <taxon>Alphaproteobacteria</taxon>
        <taxon>Hyphomicrobiales</taxon>
        <taxon>Nitrobacteraceae</taxon>
        <taxon>Bradyrhizobium</taxon>
    </lineage>
</organism>
<dbReference type="AlphaFoldDB" id="A0A1M5T3E0"/>